<dbReference type="EMBL" id="JAHLZN010000035">
    <property type="protein sequence ID" value="MBU6114769.1"/>
    <property type="molecule type" value="Genomic_DNA"/>
</dbReference>
<reference evidence="2 4" key="1">
    <citation type="submission" date="2021-06" db="EMBL/GenBank/DDBJ databases">
        <title>Staphylococcus lentus K169 genome sequencing.</title>
        <authorList>
            <person name="Sundareshan S."/>
            <person name="Akhila D.S."/>
            <person name="Prachi D."/>
            <person name="Sivakumar R."/>
            <person name="Rajendhran J."/>
            <person name="Isloor S."/>
            <person name="Hegde N.R."/>
        </authorList>
    </citation>
    <scope>NUCLEOTIDE SEQUENCE [LARGE SCALE GENOMIC DNA]</scope>
    <source>
        <strain evidence="2 4">K169</strain>
    </source>
</reference>
<dbReference type="AlphaFoldDB" id="A0AAP1WN00"/>
<dbReference type="Pfam" id="PF01590">
    <property type="entry name" value="GAF"/>
    <property type="match status" value="1"/>
</dbReference>
<dbReference type="SUPFAM" id="SSF55781">
    <property type="entry name" value="GAF domain-like"/>
    <property type="match status" value="1"/>
</dbReference>
<dbReference type="NCBIfam" id="NF038250">
    <property type="entry name" value="nitrate_NreA"/>
    <property type="match status" value="1"/>
</dbReference>
<accession>A0AAP1WN00</accession>
<dbReference type="EMBL" id="CP118848">
    <property type="protein sequence ID" value="WHI59402.1"/>
    <property type="molecule type" value="Genomic_DNA"/>
</dbReference>
<feature type="domain" description="GAF" evidence="1">
    <location>
        <begin position="43"/>
        <end position="122"/>
    </location>
</feature>
<dbReference type="RefSeq" id="WP_017000337.1">
    <property type="nucleotide sequence ID" value="NZ_CABIVY010000026.1"/>
</dbReference>
<protein>
    <submittedName>
        <fullName evidence="3">Nitrate respiration regulation accessory nitrate sensor NreA</fullName>
    </submittedName>
</protein>
<gene>
    <name evidence="3" type="primary">nreA</name>
    <name evidence="2" type="ORF">KQ656_12435</name>
    <name evidence="3" type="ORF">PYH69_11835</name>
</gene>
<reference evidence="3" key="2">
    <citation type="journal article" date="2023" name="Antibiotics">
        <title>Prevalence and Molecular Characterization of Methicillin-Resistant Staphylococci (MRS) and Mammaliicocci (MRM) in Dromedary Camels from Algeria: First Detection of SCCmec-mecC Hybrid in Methicillin-Resistant Mammaliicoccus lentus.</title>
        <authorList>
            <person name="Belhout C."/>
            <person name="Boyen F."/>
            <person name="Vereecke N."/>
            <person name="Theuns S."/>
            <person name="Taibi N."/>
            <person name="Stegger M."/>
            <person name="de la Fe-Rodriguez P.Y."/>
            <person name="Bouayad L."/>
            <person name="Elgroud R."/>
            <person name="Butaye P."/>
        </authorList>
    </citation>
    <scope>NUCLEOTIDE SEQUENCE</scope>
    <source>
        <strain evidence="3">7048</strain>
    </source>
</reference>
<evidence type="ECO:0000313" key="4">
    <source>
        <dbReference type="Proteomes" id="UP000770161"/>
    </source>
</evidence>
<dbReference type="InterPro" id="IPR029016">
    <property type="entry name" value="GAF-like_dom_sf"/>
</dbReference>
<evidence type="ECO:0000313" key="2">
    <source>
        <dbReference type="EMBL" id="MBU6114769.1"/>
    </source>
</evidence>
<organism evidence="3 5">
    <name type="scientific">Mammaliicoccus lentus</name>
    <name type="common">Staphylococcus lentus</name>
    <dbReference type="NCBI Taxonomy" id="42858"/>
    <lineage>
        <taxon>Bacteria</taxon>
        <taxon>Bacillati</taxon>
        <taxon>Bacillota</taxon>
        <taxon>Bacilli</taxon>
        <taxon>Bacillales</taxon>
        <taxon>Staphylococcaceae</taxon>
        <taxon>Mammaliicoccus</taxon>
    </lineage>
</organism>
<evidence type="ECO:0000259" key="1">
    <source>
        <dbReference type="Pfam" id="PF01590"/>
    </source>
</evidence>
<sequence length="147" mass="17089">MSDDFNFQEKLDQIRNKYDFDFAGIAMALDTNLSSHIKWQYVSGNLNHRYKNIILRNGRGIAGIVIKSGKEMILHNIKDSIYNDQVFNYPIIQSEELTALIAFPLWIKNRVKGVLLLGQRNDKRLPNLEQLHFSSFGPFQREDMINS</sequence>
<keyword evidence="4" id="KW-1185">Reference proteome</keyword>
<evidence type="ECO:0000313" key="3">
    <source>
        <dbReference type="EMBL" id="WHI59402.1"/>
    </source>
</evidence>
<dbReference type="Proteomes" id="UP001223261">
    <property type="component" value="Chromosome"/>
</dbReference>
<dbReference type="InterPro" id="IPR003018">
    <property type="entry name" value="GAF"/>
</dbReference>
<name>A0AAP1WN00_MAMLE</name>
<proteinExistence type="predicted"/>
<dbReference type="Proteomes" id="UP000770161">
    <property type="component" value="Unassembled WGS sequence"/>
</dbReference>
<dbReference type="Gene3D" id="3.30.450.40">
    <property type="match status" value="1"/>
</dbReference>
<evidence type="ECO:0000313" key="5">
    <source>
        <dbReference type="Proteomes" id="UP001223261"/>
    </source>
</evidence>